<organism evidence="1">
    <name type="scientific">bioreactor metagenome</name>
    <dbReference type="NCBI Taxonomy" id="1076179"/>
    <lineage>
        <taxon>unclassified sequences</taxon>
        <taxon>metagenomes</taxon>
        <taxon>ecological metagenomes</taxon>
    </lineage>
</organism>
<accession>A0A645F4L6</accession>
<dbReference type="EMBL" id="VSSQ01053530">
    <property type="protein sequence ID" value="MPN07554.1"/>
    <property type="molecule type" value="Genomic_DNA"/>
</dbReference>
<evidence type="ECO:0000313" key="1">
    <source>
        <dbReference type="EMBL" id="MPN07554.1"/>
    </source>
</evidence>
<gene>
    <name evidence="1" type="ORF">SDC9_154825</name>
</gene>
<name>A0A645F4L6_9ZZZZ</name>
<comment type="caution">
    <text evidence="1">The sequence shown here is derived from an EMBL/GenBank/DDBJ whole genome shotgun (WGS) entry which is preliminary data.</text>
</comment>
<protein>
    <submittedName>
        <fullName evidence="1">Uncharacterized protein</fullName>
    </submittedName>
</protein>
<dbReference type="AlphaFoldDB" id="A0A645F4L6"/>
<proteinExistence type="predicted"/>
<sequence>MARNHIIGLIRKSLFISFQRTVVDHFDSFTFHTYQIVPMHHLIILVQVFIVAADAQLRDQILLRKDLQYSVYRREIDGDIAPFQGKENIFGRYRLSAFSQDRKDGLPVLGLFQSAKLQTLIIFIVSIHHTSSLKMVCFYFTDRQQFFLSDTIIQQPRKIYNKITGHRQNDDGSSRCDIQRIGGPQAGYAEYTA</sequence>
<reference evidence="1" key="1">
    <citation type="submission" date="2019-08" db="EMBL/GenBank/DDBJ databases">
        <authorList>
            <person name="Kucharzyk K."/>
            <person name="Murdoch R.W."/>
            <person name="Higgins S."/>
            <person name="Loffler F."/>
        </authorList>
    </citation>
    <scope>NUCLEOTIDE SEQUENCE</scope>
</reference>